<feature type="region of interest" description="Disordered" evidence="1">
    <location>
        <begin position="98"/>
        <end position="117"/>
    </location>
</feature>
<evidence type="ECO:0000259" key="3">
    <source>
        <dbReference type="Pfam" id="PF13511"/>
    </source>
</evidence>
<keyword evidence="2" id="KW-0732">Signal</keyword>
<reference evidence="4 5" key="1">
    <citation type="submission" date="2021-04" db="EMBL/GenBank/DDBJ databases">
        <authorList>
            <person name="Rodrigo-Torres L."/>
            <person name="Arahal R. D."/>
            <person name="Lucena T."/>
        </authorList>
    </citation>
    <scope>NUCLEOTIDE SEQUENCE [LARGE SCALE GENOMIC DNA]</scope>
    <source>
        <strain evidence="4 5">CECT 30171</strain>
    </source>
</reference>
<dbReference type="Proteomes" id="UP000680116">
    <property type="component" value="Chromosome"/>
</dbReference>
<feature type="compositionally biased region" description="Low complexity" evidence="1">
    <location>
        <begin position="72"/>
        <end position="83"/>
    </location>
</feature>
<dbReference type="EMBL" id="OU015430">
    <property type="protein sequence ID" value="CAG4976858.1"/>
    <property type="molecule type" value="Genomic_DNA"/>
</dbReference>
<dbReference type="Pfam" id="PF13511">
    <property type="entry name" value="DUF4124"/>
    <property type="match status" value="1"/>
</dbReference>
<gene>
    <name evidence="4" type="ORF">LYB30171_02284</name>
</gene>
<evidence type="ECO:0000256" key="1">
    <source>
        <dbReference type="SAM" id="MobiDB-lite"/>
    </source>
</evidence>
<accession>A0ABM8UHV3</accession>
<feature type="domain" description="DUF4124" evidence="3">
    <location>
        <begin position="24"/>
        <end position="78"/>
    </location>
</feature>
<dbReference type="RefSeq" id="WP_215218784.1">
    <property type="nucleotide sequence ID" value="NZ_OU015430.1"/>
</dbReference>
<sequence length="140" mass="14417">MSAQRTSTTRRLSRPAAAALVLALALPAALVATGGELYQWKDANGVTHYSDAPPPGQTSYENRSIRNSGGTADAPAKAEAPAESEQCTTARANLALLQGDGKVGTDTDGDGKPDTELSVDQRANEAELAAAAIKVHCKAN</sequence>
<feature type="compositionally biased region" description="Polar residues" evidence="1">
    <location>
        <begin position="57"/>
        <end position="70"/>
    </location>
</feature>
<evidence type="ECO:0000313" key="4">
    <source>
        <dbReference type="EMBL" id="CAG4976858.1"/>
    </source>
</evidence>
<protein>
    <recommendedName>
        <fullName evidence="3">DUF4124 domain-containing protein</fullName>
    </recommendedName>
</protein>
<organism evidence="4 5">
    <name type="scientific">Novilysobacter luteus</name>
    <dbReference type="NCBI Taxonomy" id="2822368"/>
    <lineage>
        <taxon>Bacteria</taxon>
        <taxon>Pseudomonadati</taxon>
        <taxon>Pseudomonadota</taxon>
        <taxon>Gammaproteobacteria</taxon>
        <taxon>Lysobacterales</taxon>
        <taxon>Lysobacteraceae</taxon>
        <taxon>Novilysobacter</taxon>
    </lineage>
</organism>
<feature type="signal peptide" evidence="2">
    <location>
        <begin position="1"/>
        <end position="34"/>
    </location>
</feature>
<name>A0ABM8UHV3_9GAMM</name>
<feature type="chain" id="PRO_5045514289" description="DUF4124 domain-containing protein" evidence="2">
    <location>
        <begin position="35"/>
        <end position="140"/>
    </location>
</feature>
<keyword evidence="5" id="KW-1185">Reference proteome</keyword>
<dbReference type="InterPro" id="IPR025392">
    <property type="entry name" value="DUF4124"/>
</dbReference>
<evidence type="ECO:0000256" key="2">
    <source>
        <dbReference type="SAM" id="SignalP"/>
    </source>
</evidence>
<evidence type="ECO:0000313" key="5">
    <source>
        <dbReference type="Proteomes" id="UP000680116"/>
    </source>
</evidence>
<proteinExistence type="predicted"/>
<feature type="compositionally biased region" description="Basic and acidic residues" evidence="1">
    <location>
        <begin position="103"/>
        <end position="115"/>
    </location>
</feature>
<feature type="region of interest" description="Disordered" evidence="1">
    <location>
        <begin position="45"/>
        <end position="86"/>
    </location>
</feature>